<dbReference type="CDD" id="cd00854">
    <property type="entry name" value="NagA"/>
    <property type="match status" value="1"/>
</dbReference>
<evidence type="ECO:0000256" key="3">
    <source>
        <dbReference type="ARBA" id="ARBA00022801"/>
    </source>
</evidence>
<evidence type="ECO:0000313" key="10">
    <source>
        <dbReference type="Proteomes" id="UP000284178"/>
    </source>
</evidence>
<dbReference type="InterPro" id="IPR006680">
    <property type="entry name" value="Amidohydro-rel"/>
</dbReference>
<dbReference type="SUPFAM" id="SSF51338">
    <property type="entry name" value="Composite domain of metallo-dependent hydrolases"/>
    <property type="match status" value="1"/>
</dbReference>
<comment type="cofactor">
    <cofactor evidence="7">
        <name>a divalent metal cation</name>
        <dbReference type="ChEBI" id="CHEBI:60240"/>
    </cofactor>
    <text evidence="7">Binds 1 divalent metal cation per subunit.</text>
</comment>
<evidence type="ECO:0000259" key="8">
    <source>
        <dbReference type="Pfam" id="PF01979"/>
    </source>
</evidence>
<evidence type="ECO:0000313" key="9">
    <source>
        <dbReference type="EMBL" id="RGR71932.1"/>
    </source>
</evidence>
<protein>
    <submittedName>
        <fullName evidence="9">N-acetylglucosamine-6-phosphate deacetylase</fullName>
        <ecNumber evidence="9">3.5.1.25</ecNumber>
    </submittedName>
</protein>
<evidence type="ECO:0000256" key="4">
    <source>
        <dbReference type="ARBA" id="ARBA00023277"/>
    </source>
</evidence>
<dbReference type="SUPFAM" id="SSF51556">
    <property type="entry name" value="Metallo-dependent hydrolases"/>
    <property type="match status" value="1"/>
</dbReference>
<dbReference type="PANTHER" id="PTHR11113:SF14">
    <property type="entry name" value="N-ACETYLGLUCOSAMINE-6-PHOSPHATE DEACETYLASE"/>
    <property type="match status" value="1"/>
</dbReference>
<comment type="similarity">
    <text evidence="1 5">Belongs to the metallo-dependent hydrolases superfamily. NagA family.</text>
</comment>
<keyword evidence="3 5" id="KW-0378">Hydrolase</keyword>
<dbReference type="GO" id="GO:0046872">
    <property type="term" value="F:metal ion binding"/>
    <property type="evidence" value="ECO:0007669"/>
    <property type="project" value="UniProtKB-KW"/>
</dbReference>
<dbReference type="GeneID" id="83016321"/>
<sequence>MVFISSQRVWIHEQFIPATLKLENGKITEIHKSILKNSQSYGHARIIPGLIDVHTHGYAGGDASDGDPETIRIWQKYLPQEGVTSFLPGTVTRSEPRILQALQAIRSVMEEKNENGAHIPGIFLQGPYTSHEYPGAYDKYLIQKPDIAQFDRFMEASGGHIIRVGIAVEKDDQHQLLKYCAASGLEVAVGFSGVSYEEMMQAVEDGATSVVHCFNSMNPLHHRKPGLPGAALSCNDLYSEVIADGIHVHPSVINIIGKCKGKDRLVVITDSSRYKGLKPGYYESVDRKVTIGEDGVGRLPDGRLAGSCITMIQSVRNLQTLGRLDEVCAINAATINLARMLKLDDHLGLIETGYQADLTIYNDDYQILQTFVSGIPMLKQEKTQ</sequence>
<feature type="binding site" evidence="7">
    <location>
        <position position="212"/>
    </location>
    <ligand>
        <name>Zn(2+)</name>
        <dbReference type="ChEBI" id="CHEBI:29105"/>
    </ligand>
</feature>
<evidence type="ECO:0000256" key="5">
    <source>
        <dbReference type="PIRNR" id="PIRNR038994"/>
    </source>
</evidence>
<dbReference type="PANTHER" id="PTHR11113">
    <property type="entry name" value="N-ACETYLGLUCOSAMINE-6-PHOSPHATE DEACETYLASE"/>
    <property type="match status" value="1"/>
</dbReference>
<feature type="active site" description="Proton donor/acceptor" evidence="6">
    <location>
        <position position="270"/>
    </location>
</feature>
<dbReference type="PIRSF" id="PIRSF038994">
    <property type="entry name" value="NagA"/>
    <property type="match status" value="1"/>
</dbReference>
<organism evidence="9 10">
    <name type="scientific">Holdemania filiformis</name>
    <dbReference type="NCBI Taxonomy" id="61171"/>
    <lineage>
        <taxon>Bacteria</taxon>
        <taxon>Bacillati</taxon>
        <taxon>Bacillota</taxon>
        <taxon>Erysipelotrichia</taxon>
        <taxon>Erysipelotrichales</taxon>
        <taxon>Erysipelotrichaceae</taxon>
        <taxon>Holdemania</taxon>
    </lineage>
</organism>
<dbReference type="EC" id="3.5.1.25" evidence="9"/>
<dbReference type="InterPro" id="IPR011059">
    <property type="entry name" value="Metal-dep_hydrolase_composite"/>
</dbReference>
<gene>
    <name evidence="9" type="primary">nagA</name>
    <name evidence="9" type="ORF">DWY25_13045</name>
</gene>
<dbReference type="InterPro" id="IPR032466">
    <property type="entry name" value="Metal_Hydrolase"/>
</dbReference>
<reference evidence="9 10" key="1">
    <citation type="submission" date="2018-08" db="EMBL/GenBank/DDBJ databases">
        <title>A genome reference for cultivated species of the human gut microbiota.</title>
        <authorList>
            <person name="Zou Y."/>
            <person name="Xue W."/>
            <person name="Luo G."/>
        </authorList>
    </citation>
    <scope>NUCLEOTIDE SEQUENCE [LARGE SCALE GENOMIC DNA]</scope>
    <source>
        <strain evidence="9 10">AF24-29</strain>
    </source>
</reference>
<feature type="domain" description="Amidohydrolase-related" evidence="8">
    <location>
        <begin position="46"/>
        <end position="374"/>
    </location>
</feature>
<evidence type="ECO:0000256" key="2">
    <source>
        <dbReference type="ARBA" id="ARBA00022723"/>
    </source>
</evidence>
<keyword evidence="2 7" id="KW-0479">Metal-binding</keyword>
<evidence type="ECO:0000256" key="7">
    <source>
        <dbReference type="PIRSR" id="PIRSR038994-3"/>
    </source>
</evidence>
<dbReference type="GO" id="GO:0008448">
    <property type="term" value="F:N-acetylglucosamine-6-phosphate deacetylase activity"/>
    <property type="evidence" value="ECO:0007669"/>
    <property type="project" value="UniProtKB-EC"/>
</dbReference>
<dbReference type="Gene3D" id="2.30.40.10">
    <property type="entry name" value="Urease, subunit C, domain 1"/>
    <property type="match status" value="1"/>
</dbReference>
<dbReference type="NCBIfam" id="TIGR00221">
    <property type="entry name" value="nagA"/>
    <property type="match status" value="1"/>
</dbReference>
<dbReference type="Proteomes" id="UP000284178">
    <property type="component" value="Unassembled WGS sequence"/>
</dbReference>
<dbReference type="Gene3D" id="3.20.20.140">
    <property type="entry name" value="Metal-dependent hydrolases"/>
    <property type="match status" value="1"/>
</dbReference>
<dbReference type="AlphaFoldDB" id="A0A412FUT9"/>
<accession>A0A412FUT9</accession>
<evidence type="ECO:0000256" key="6">
    <source>
        <dbReference type="PIRSR" id="PIRSR038994-1"/>
    </source>
</evidence>
<comment type="caution">
    <text evidence="9">The sequence shown here is derived from an EMBL/GenBank/DDBJ whole genome shotgun (WGS) entry which is preliminary data.</text>
</comment>
<dbReference type="InterPro" id="IPR003764">
    <property type="entry name" value="GlcNAc_6-P_deAcase"/>
</dbReference>
<dbReference type="Pfam" id="PF01979">
    <property type="entry name" value="Amidohydro_1"/>
    <property type="match status" value="1"/>
</dbReference>
<dbReference type="GO" id="GO:0006046">
    <property type="term" value="P:N-acetylglucosamine catabolic process"/>
    <property type="evidence" value="ECO:0007669"/>
    <property type="project" value="TreeGrafter"/>
</dbReference>
<dbReference type="RefSeq" id="WP_117895597.1">
    <property type="nucleotide sequence ID" value="NZ_CABJCV010000017.1"/>
</dbReference>
<name>A0A412FUT9_9FIRM</name>
<keyword evidence="10" id="KW-1185">Reference proteome</keyword>
<dbReference type="EMBL" id="QRUP01000017">
    <property type="protein sequence ID" value="RGR71932.1"/>
    <property type="molecule type" value="Genomic_DNA"/>
</dbReference>
<evidence type="ECO:0000256" key="1">
    <source>
        <dbReference type="ARBA" id="ARBA00010716"/>
    </source>
</evidence>
<keyword evidence="4 5" id="KW-0119">Carbohydrate metabolism</keyword>
<proteinExistence type="inferred from homology"/>